<evidence type="ECO:0000313" key="1">
    <source>
        <dbReference type="EMBL" id="MFA0813095.1"/>
    </source>
</evidence>
<sequence length="103" mass="11221">MAFYIHTYLENTAVPAAGEAEGNVYTKLQSSGGYTLFSSVIEHVYALNGPEFRAIALNRKFFGWLSGAAPVDEGGNYNTYILWGFEGSGGVEYFSSKKFLSGI</sequence>
<protein>
    <submittedName>
        <fullName evidence="1">Uncharacterized protein</fullName>
    </submittedName>
</protein>
<evidence type="ECO:0000313" key="2">
    <source>
        <dbReference type="Proteomes" id="UP001569428"/>
    </source>
</evidence>
<comment type="caution">
    <text evidence="1">The sequence shown here is derived from an EMBL/GenBank/DDBJ whole genome shotgun (WGS) entry which is preliminary data.</text>
</comment>
<dbReference type="Proteomes" id="UP001569428">
    <property type="component" value="Unassembled WGS sequence"/>
</dbReference>
<dbReference type="RefSeq" id="WP_371840849.1">
    <property type="nucleotide sequence ID" value="NZ_JBGMEK010000070.1"/>
</dbReference>
<reference evidence="1 2" key="1">
    <citation type="submission" date="2024-08" db="EMBL/GenBank/DDBJ databases">
        <authorList>
            <person name="Ishaq N."/>
        </authorList>
    </citation>
    <scope>NUCLEOTIDE SEQUENCE [LARGE SCALE GENOMIC DNA]</scope>
    <source>
        <strain evidence="1 2">DSM 18651</strain>
    </source>
</reference>
<accession>A0ABV4P3Y8</accession>
<gene>
    <name evidence="1" type="ORF">ACCI49_19520</name>
</gene>
<name>A0ABV4P3Y8_9GAMM</name>
<organism evidence="1 2">
    <name type="scientific">Microbulbifer epialgicus</name>
    <dbReference type="NCBI Taxonomy" id="393907"/>
    <lineage>
        <taxon>Bacteria</taxon>
        <taxon>Pseudomonadati</taxon>
        <taxon>Pseudomonadota</taxon>
        <taxon>Gammaproteobacteria</taxon>
        <taxon>Cellvibrionales</taxon>
        <taxon>Microbulbiferaceae</taxon>
        <taxon>Microbulbifer</taxon>
    </lineage>
</organism>
<proteinExistence type="predicted"/>
<keyword evidence="2" id="KW-1185">Reference proteome</keyword>
<dbReference type="EMBL" id="JBGMEK010000070">
    <property type="protein sequence ID" value="MFA0813095.1"/>
    <property type="molecule type" value="Genomic_DNA"/>
</dbReference>